<dbReference type="GO" id="GO:0006508">
    <property type="term" value="P:proteolysis"/>
    <property type="evidence" value="ECO:0007669"/>
    <property type="project" value="InterPro"/>
</dbReference>
<gene>
    <name evidence="3" type="ORF">A5886_001776</name>
</gene>
<dbReference type="EMBL" id="NGKU01000001">
    <property type="protein sequence ID" value="OTN76698.1"/>
    <property type="molecule type" value="Genomic_DNA"/>
</dbReference>
<dbReference type="Pfam" id="PF02557">
    <property type="entry name" value="VanY"/>
    <property type="match status" value="1"/>
</dbReference>
<dbReference type="Gene3D" id="3.30.1380.10">
    <property type="match status" value="1"/>
</dbReference>
<dbReference type="AlphaFoldDB" id="A0A242A6N4"/>
<dbReference type="GO" id="GO:0008233">
    <property type="term" value="F:peptidase activity"/>
    <property type="evidence" value="ECO:0007669"/>
    <property type="project" value="InterPro"/>
</dbReference>
<evidence type="ECO:0000313" key="3">
    <source>
        <dbReference type="EMBL" id="OTN76698.1"/>
    </source>
</evidence>
<organism evidence="3 4">
    <name type="scientific">Candidatus Enterococcus testudinis</name>
    <dbReference type="NCBI Taxonomy" id="1834191"/>
    <lineage>
        <taxon>Bacteria</taxon>
        <taxon>Bacillati</taxon>
        <taxon>Bacillota</taxon>
        <taxon>Bacilli</taxon>
        <taxon>Lactobacillales</taxon>
        <taxon>Enterococcaceae</taxon>
        <taxon>Enterococcus</taxon>
    </lineage>
</organism>
<dbReference type="Proteomes" id="UP000195043">
    <property type="component" value="Unassembled WGS sequence"/>
</dbReference>
<accession>A0A242A6N4</accession>
<protein>
    <recommendedName>
        <fullName evidence="2">D-alanyl-D-alanine carboxypeptidase-like core domain-containing protein</fullName>
    </recommendedName>
</protein>
<dbReference type="CDD" id="cd14852">
    <property type="entry name" value="LD-carboxypeptidase"/>
    <property type="match status" value="1"/>
</dbReference>
<evidence type="ECO:0000259" key="2">
    <source>
        <dbReference type="Pfam" id="PF02557"/>
    </source>
</evidence>
<dbReference type="PANTHER" id="PTHR34385:SF1">
    <property type="entry name" value="PEPTIDOGLYCAN L-ALANYL-D-GLUTAMATE ENDOPEPTIDASE CWLK"/>
    <property type="match status" value="1"/>
</dbReference>
<evidence type="ECO:0000256" key="1">
    <source>
        <dbReference type="SAM" id="MobiDB-lite"/>
    </source>
</evidence>
<sequence length="280" mass="31102">MKKYYGIIAAVSFLAIVILSVEIGKGAVLNESVRTQSSLVDTALSTADSHSTAASVTESTSHATSQQSEETSEKESDDFPDVSLEDWSMVLVGPKNKIDQEIAQSGLAKLSNGYLVDKRIVSAYEDLAEAADQAGYPLVMVSAYRSVAYQKQIFAENVATLMSRGDSQEEATKTTKLTFTEPGYSEHHTGLAIDVVDKAWYQDHTTDVLDHQFGDTDGGKWIQVHAREYGFIVRYPKGKYAITQIDYEPWHLRYVGVEAATYIEDNQLTFEEFIDQAKER</sequence>
<name>A0A242A6N4_9ENTE</name>
<feature type="compositionally biased region" description="Low complexity" evidence="1">
    <location>
        <begin position="57"/>
        <end position="69"/>
    </location>
</feature>
<feature type="compositionally biased region" description="Acidic residues" evidence="1">
    <location>
        <begin position="70"/>
        <end position="80"/>
    </location>
</feature>
<comment type="caution">
    <text evidence="3">The sequence shown here is derived from an EMBL/GenBank/DDBJ whole genome shotgun (WGS) entry which is preliminary data.</text>
</comment>
<feature type="region of interest" description="Disordered" evidence="1">
    <location>
        <begin position="50"/>
        <end position="80"/>
    </location>
</feature>
<dbReference type="RefSeq" id="WP_256926188.1">
    <property type="nucleotide sequence ID" value="NZ_NGKU01000001.1"/>
</dbReference>
<dbReference type="PANTHER" id="PTHR34385">
    <property type="entry name" value="D-ALANYL-D-ALANINE CARBOXYPEPTIDASE"/>
    <property type="match status" value="1"/>
</dbReference>
<keyword evidence="4" id="KW-1185">Reference proteome</keyword>
<evidence type="ECO:0000313" key="4">
    <source>
        <dbReference type="Proteomes" id="UP000195043"/>
    </source>
</evidence>
<reference evidence="3 4" key="1">
    <citation type="submission" date="2017-05" db="EMBL/GenBank/DDBJ databases">
        <title>The Genome Sequence of Enterococcus sp. 8G7_MSG3316.</title>
        <authorList>
            <consortium name="The Broad Institute Genomics Platform"/>
            <consortium name="The Broad Institute Genomic Center for Infectious Diseases"/>
            <person name="Earl A."/>
            <person name="Manson A."/>
            <person name="Schwartman J."/>
            <person name="Gilmore M."/>
            <person name="Abouelleil A."/>
            <person name="Cao P."/>
            <person name="Chapman S."/>
            <person name="Cusick C."/>
            <person name="Shea T."/>
            <person name="Young S."/>
            <person name="Neafsey D."/>
            <person name="Nusbaum C."/>
            <person name="Birren B."/>
        </authorList>
    </citation>
    <scope>NUCLEOTIDE SEQUENCE [LARGE SCALE GENOMIC DNA]</scope>
    <source>
        <strain evidence="3 4">8G7_MSG3316</strain>
    </source>
</reference>
<dbReference type="InterPro" id="IPR058193">
    <property type="entry name" value="VanY/YodJ_core_dom"/>
</dbReference>
<dbReference type="InterPro" id="IPR003709">
    <property type="entry name" value="VanY-like_core_dom"/>
</dbReference>
<dbReference type="STRING" id="1834191.A5886_001776"/>
<dbReference type="InterPro" id="IPR052179">
    <property type="entry name" value="DD-CPase-like"/>
</dbReference>
<proteinExistence type="predicted"/>
<feature type="domain" description="D-alanyl-D-alanine carboxypeptidase-like core" evidence="2">
    <location>
        <begin position="116"/>
        <end position="256"/>
    </location>
</feature>
<dbReference type="SUPFAM" id="SSF55166">
    <property type="entry name" value="Hedgehog/DD-peptidase"/>
    <property type="match status" value="1"/>
</dbReference>
<dbReference type="InterPro" id="IPR009045">
    <property type="entry name" value="Zn_M74/Hedgehog-like"/>
</dbReference>